<sequence>MGRTSKVYSRYRNEIREITSRYPVTNVRVFGSVARGDDGDTSDLDLLVDPLPGATLLDLGGLQDELQSLLKVKIDLVTPGDLPIRVRATVISEARPV</sequence>
<evidence type="ECO:0000256" key="4">
    <source>
        <dbReference type="ARBA" id="ARBA00022695"/>
    </source>
</evidence>
<proteinExistence type="inferred from homology"/>
<evidence type="ECO:0000256" key="3">
    <source>
        <dbReference type="ARBA" id="ARBA00022679"/>
    </source>
</evidence>
<keyword evidence="7" id="KW-0067">ATP-binding</keyword>
<keyword evidence="2" id="KW-1277">Toxin-antitoxin system</keyword>
<organism evidence="11 12">
    <name type="scientific">Marinobacter xestospongiae</name>
    <dbReference type="NCBI Taxonomy" id="994319"/>
    <lineage>
        <taxon>Bacteria</taxon>
        <taxon>Pseudomonadati</taxon>
        <taxon>Pseudomonadota</taxon>
        <taxon>Gammaproteobacteria</taxon>
        <taxon>Pseudomonadales</taxon>
        <taxon>Marinobacteraceae</taxon>
        <taxon>Marinobacter</taxon>
    </lineage>
</organism>
<evidence type="ECO:0000313" key="11">
    <source>
        <dbReference type="EMBL" id="MDV2080362.1"/>
    </source>
</evidence>
<dbReference type="PANTHER" id="PTHR33571:SF12">
    <property type="entry name" value="BSL3053 PROTEIN"/>
    <property type="match status" value="1"/>
</dbReference>
<comment type="cofactor">
    <cofactor evidence="1">
        <name>Mg(2+)</name>
        <dbReference type="ChEBI" id="CHEBI:18420"/>
    </cofactor>
</comment>
<gene>
    <name evidence="11" type="ORF">RYS15_16865</name>
</gene>
<dbReference type="EMBL" id="JAWIIJ010000013">
    <property type="protein sequence ID" value="MDV2080362.1"/>
    <property type="molecule type" value="Genomic_DNA"/>
</dbReference>
<keyword evidence="8" id="KW-0460">Magnesium</keyword>
<evidence type="ECO:0000256" key="6">
    <source>
        <dbReference type="ARBA" id="ARBA00022741"/>
    </source>
</evidence>
<dbReference type="InterPro" id="IPR002934">
    <property type="entry name" value="Polymerase_NTP_transf_dom"/>
</dbReference>
<comment type="similarity">
    <text evidence="9">Belongs to the MntA antitoxin family.</text>
</comment>
<dbReference type="InterPro" id="IPR052038">
    <property type="entry name" value="Type-VII_TA_antitoxin"/>
</dbReference>
<dbReference type="Gene3D" id="3.30.460.10">
    <property type="entry name" value="Beta Polymerase, domain 2"/>
    <property type="match status" value="1"/>
</dbReference>
<evidence type="ECO:0000256" key="7">
    <source>
        <dbReference type="ARBA" id="ARBA00022840"/>
    </source>
</evidence>
<accession>A0ABU3W1E7</accession>
<evidence type="ECO:0000256" key="2">
    <source>
        <dbReference type="ARBA" id="ARBA00022649"/>
    </source>
</evidence>
<dbReference type="SUPFAM" id="SSF81301">
    <property type="entry name" value="Nucleotidyltransferase"/>
    <property type="match status" value="1"/>
</dbReference>
<keyword evidence="6" id="KW-0547">Nucleotide-binding</keyword>
<evidence type="ECO:0000259" key="10">
    <source>
        <dbReference type="Pfam" id="PF01909"/>
    </source>
</evidence>
<evidence type="ECO:0000256" key="8">
    <source>
        <dbReference type="ARBA" id="ARBA00022842"/>
    </source>
</evidence>
<comment type="caution">
    <text evidence="11">The sequence shown here is derived from an EMBL/GenBank/DDBJ whole genome shotgun (WGS) entry which is preliminary data.</text>
</comment>
<evidence type="ECO:0000256" key="9">
    <source>
        <dbReference type="ARBA" id="ARBA00038276"/>
    </source>
</evidence>
<keyword evidence="4" id="KW-0548">Nucleotidyltransferase</keyword>
<evidence type="ECO:0000256" key="1">
    <source>
        <dbReference type="ARBA" id="ARBA00001946"/>
    </source>
</evidence>
<dbReference type="CDD" id="cd05403">
    <property type="entry name" value="NT_KNTase_like"/>
    <property type="match status" value="1"/>
</dbReference>
<feature type="domain" description="Polymerase nucleotidyl transferase" evidence="10">
    <location>
        <begin position="14"/>
        <end position="88"/>
    </location>
</feature>
<dbReference type="PANTHER" id="PTHR33571">
    <property type="entry name" value="SSL8005 PROTEIN"/>
    <property type="match status" value="1"/>
</dbReference>
<evidence type="ECO:0000313" key="12">
    <source>
        <dbReference type="Proteomes" id="UP001269819"/>
    </source>
</evidence>
<dbReference type="RefSeq" id="WP_316974777.1">
    <property type="nucleotide sequence ID" value="NZ_JAWIIJ010000013.1"/>
</dbReference>
<dbReference type="InterPro" id="IPR043519">
    <property type="entry name" value="NT_sf"/>
</dbReference>
<keyword evidence="12" id="KW-1185">Reference proteome</keyword>
<dbReference type="Pfam" id="PF01909">
    <property type="entry name" value="NTP_transf_2"/>
    <property type="match status" value="1"/>
</dbReference>
<evidence type="ECO:0000256" key="5">
    <source>
        <dbReference type="ARBA" id="ARBA00022723"/>
    </source>
</evidence>
<dbReference type="Proteomes" id="UP001269819">
    <property type="component" value="Unassembled WGS sequence"/>
</dbReference>
<reference evidence="11 12" key="1">
    <citation type="submission" date="2023-10" db="EMBL/GenBank/DDBJ databases">
        <title>Characteristics and mechanism of a salt-tolerant marine origin heterotrophic nitrifying- aerobic denitrifying bacteria Marinobacter xestospongiae HN1.</title>
        <authorList>
            <person name="Qi R."/>
        </authorList>
    </citation>
    <scope>NUCLEOTIDE SEQUENCE [LARGE SCALE GENOMIC DNA]</scope>
    <source>
        <strain evidence="11 12">HN1</strain>
    </source>
</reference>
<name>A0ABU3W1E7_9GAMM</name>
<protein>
    <submittedName>
        <fullName evidence="11">Nucleotidyltransferase family protein</fullName>
    </submittedName>
</protein>
<keyword evidence="5" id="KW-0479">Metal-binding</keyword>
<keyword evidence="3" id="KW-0808">Transferase</keyword>